<comment type="subcellular location">
    <subcellularLocation>
        <location evidence="1">Cell envelope</location>
    </subcellularLocation>
</comment>
<dbReference type="InterPro" id="IPR025380">
    <property type="entry name" value="DUF4369"/>
</dbReference>
<dbReference type="InterPro" id="IPR013766">
    <property type="entry name" value="Thioredoxin_domain"/>
</dbReference>
<evidence type="ECO:0000256" key="2">
    <source>
        <dbReference type="ARBA" id="ARBA00022748"/>
    </source>
</evidence>
<dbReference type="Proteomes" id="UP001597319">
    <property type="component" value="Unassembled WGS sequence"/>
</dbReference>
<protein>
    <submittedName>
        <fullName evidence="6">Redoxin domain-containing protein</fullName>
    </submittedName>
</protein>
<keyword evidence="7" id="KW-1185">Reference proteome</keyword>
<dbReference type="Gene3D" id="3.40.30.10">
    <property type="entry name" value="Glutaredoxin"/>
    <property type="match status" value="1"/>
</dbReference>
<dbReference type="InterPro" id="IPR000866">
    <property type="entry name" value="AhpC/TSA"/>
</dbReference>
<feature type="domain" description="Thioredoxin" evidence="5">
    <location>
        <begin position="231"/>
        <end position="373"/>
    </location>
</feature>
<dbReference type="InterPro" id="IPR036249">
    <property type="entry name" value="Thioredoxin-like_sf"/>
</dbReference>
<dbReference type="InterPro" id="IPR050553">
    <property type="entry name" value="Thioredoxin_ResA/DsbE_sf"/>
</dbReference>
<dbReference type="RefSeq" id="WP_378294681.1">
    <property type="nucleotide sequence ID" value="NZ_JBHULE010000027.1"/>
</dbReference>
<accession>A0ABW5LM12</accession>
<organism evidence="6 7">
    <name type="scientific">Aquimarina rubra</name>
    <dbReference type="NCBI Taxonomy" id="1920033"/>
    <lineage>
        <taxon>Bacteria</taxon>
        <taxon>Pseudomonadati</taxon>
        <taxon>Bacteroidota</taxon>
        <taxon>Flavobacteriia</taxon>
        <taxon>Flavobacteriales</taxon>
        <taxon>Flavobacteriaceae</taxon>
        <taxon>Aquimarina</taxon>
    </lineage>
</organism>
<dbReference type="PROSITE" id="PS51257">
    <property type="entry name" value="PROKAR_LIPOPROTEIN"/>
    <property type="match status" value="1"/>
</dbReference>
<keyword evidence="2" id="KW-0201">Cytochrome c-type biogenesis</keyword>
<dbReference type="Pfam" id="PF14289">
    <property type="entry name" value="DUF4369"/>
    <property type="match status" value="1"/>
</dbReference>
<evidence type="ECO:0000256" key="4">
    <source>
        <dbReference type="ARBA" id="ARBA00023284"/>
    </source>
</evidence>
<dbReference type="SUPFAM" id="SSF52833">
    <property type="entry name" value="Thioredoxin-like"/>
    <property type="match status" value="1"/>
</dbReference>
<evidence type="ECO:0000256" key="1">
    <source>
        <dbReference type="ARBA" id="ARBA00004196"/>
    </source>
</evidence>
<name>A0ABW5LM12_9FLAO</name>
<dbReference type="CDD" id="cd02966">
    <property type="entry name" value="TlpA_like_family"/>
    <property type="match status" value="1"/>
</dbReference>
<evidence type="ECO:0000259" key="5">
    <source>
        <dbReference type="PROSITE" id="PS51352"/>
    </source>
</evidence>
<evidence type="ECO:0000313" key="6">
    <source>
        <dbReference type="EMBL" id="MFD2564824.1"/>
    </source>
</evidence>
<dbReference type="PANTHER" id="PTHR42852">
    <property type="entry name" value="THIOL:DISULFIDE INTERCHANGE PROTEIN DSBE"/>
    <property type="match status" value="1"/>
</dbReference>
<keyword evidence="3" id="KW-1015">Disulfide bond</keyword>
<evidence type="ECO:0000313" key="7">
    <source>
        <dbReference type="Proteomes" id="UP001597319"/>
    </source>
</evidence>
<proteinExistence type="predicted"/>
<sequence>MKKIVLLALILLSVACQKEEKGYSISAETNGFEDGVTVYVNAINQSNRPTIIDSATIKNGNFKINLPVVEENDFNYLTFKGVPQNVLFLAENNPIKMTIYKDSLRSSIIKGGPENELFFTYLKKMNAFGKKRQELSNQYQIASKLKEADKAAKLSVQIQKARTDENNYRREIAENNPNSLVAVMALTDLLNLKAAPAKQVKKIYATVEDTVKTSRLGKNLDRLIAASIGKIDIGSEAEDFSAPNPDGQMVSLKESMGKITIIDFWASWCKPCRAENPNVVRVYNKYHEKGLNIIGVSLDRNKDHWIKAIDNDNLEWNHVSHLKFWQDPIAKAYGVRSIPATFILDEKGNVIAKNLRGPALETKISELLGEKSL</sequence>
<reference evidence="7" key="1">
    <citation type="journal article" date="2019" name="Int. J. Syst. Evol. Microbiol.">
        <title>The Global Catalogue of Microorganisms (GCM) 10K type strain sequencing project: providing services to taxonomists for standard genome sequencing and annotation.</title>
        <authorList>
            <consortium name="The Broad Institute Genomics Platform"/>
            <consortium name="The Broad Institute Genome Sequencing Center for Infectious Disease"/>
            <person name="Wu L."/>
            <person name="Ma J."/>
        </authorList>
    </citation>
    <scope>NUCLEOTIDE SEQUENCE [LARGE SCALE GENOMIC DNA]</scope>
    <source>
        <strain evidence="7">KCTC 52274</strain>
    </source>
</reference>
<dbReference type="PROSITE" id="PS51352">
    <property type="entry name" value="THIOREDOXIN_2"/>
    <property type="match status" value="1"/>
</dbReference>
<dbReference type="PANTHER" id="PTHR42852:SF6">
    <property type="entry name" value="THIOL:DISULFIDE INTERCHANGE PROTEIN DSBE"/>
    <property type="match status" value="1"/>
</dbReference>
<dbReference type="EMBL" id="JBHULE010000027">
    <property type="protein sequence ID" value="MFD2564824.1"/>
    <property type="molecule type" value="Genomic_DNA"/>
</dbReference>
<keyword evidence="4" id="KW-0676">Redox-active center</keyword>
<dbReference type="Pfam" id="PF00578">
    <property type="entry name" value="AhpC-TSA"/>
    <property type="match status" value="1"/>
</dbReference>
<evidence type="ECO:0000256" key="3">
    <source>
        <dbReference type="ARBA" id="ARBA00023157"/>
    </source>
</evidence>
<comment type="caution">
    <text evidence="6">The sequence shown here is derived from an EMBL/GenBank/DDBJ whole genome shotgun (WGS) entry which is preliminary data.</text>
</comment>
<gene>
    <name evidence="6" type="ORF">ACFSR1_19245</name>
</gene>